<dbReference type="SUPFAM" id="SSF55729">
    <property type="entry name" value="Acyl-CoA N-acyltransferases (Nat)"/>
    <property type="match status" value="1"/>
</dbReference>
<gene>
    <name evidence="4" type="ORF">Q9295_00070</name>
</gene>
<dbReference type="PANTHER" id="PTHR43800:SF1">
    <property type="entry name" value="PEPTIDYL-LYSINE N-ACETYLTRANSFERASE YJAB"/>
    <property type="match status" value="1"/>
</dbReference>
<evidence type="ECO:0000313" key="4">
    <source>
        <dbReference type="EMBL" id="MDQ2064754.1"/>
    </source>
</evidence>
<dbReference type="CDD" id="cd04301">
    <property type="entry name" value="NAT_SF"/>
    <property type="match status" value="1"/>
</dbReference>
<dbReference type="InterPro" id="IPR000182">
    <property type="entry name" value="GNAT_dom"/>
</dbReference>
<name>A0ABU0VSN8_9RHOB</name>
<dbReference type="RefSeq" id="WP_306678183.1">
    <property type="nucleotide sequence ID" value="NZ_JAVDBT010000001.1"/>
</dbReference>
<dbReference type="PANTHER" id="PTHR43800">
    <property type="entry name" value="PEPTIDYL-LYSINE N-ACETYLTRANSFERASE YJAB"/>
    <property type="match status" value="1"/>
</dbReference>
<evidence type="ECO:0000313" key="5">
    <source>
        <dbReference type="Proteomes" id="UP001239680"/>
    </source>
</evidence>
<organism evidence="4 5">
    <name type="scientific">Pseudogemmobacter lacusdianii</name>
    <dbReference type="NCBI Taxonomy" id="3069608"/>
    <lineage>
        <taxon>Bacteria</taxon>
        <taxon>Pseudomonadati</taxon>
        <taxon>Pseudomonadota</taxon>
        <taxon>Alphaproteobacteria</taxon>
        <taxon>Rhodobacterales</taxon>
        <taxon>Paracoccaceae</taxon>
        <taxon>Pseudogemmobacter</taxon>
    </lineage>
</organism>
<reference evidence="4 5" key="1">
    <citation type="submission" date="2023-08" db="EMBL/GenBank/DDBJ databases">
        <title>Characterization of two Paracoccaceae strains isolated from Phycosphere and proposal of Xinfangfangia lacusdiani sp. nov.</title>
        <authorList>
            <person name="Deng Y."/>
            <person name="Zhang Y.Q."/>
        </authorList>
    </citation>
    <scope>NUCLEOTIDE SEQUENCE [LARGE SCALE GENOMIC DNA]</scope>
    <source>
        <strain evidence="4 5">CPCC 101601</strain>
    </source>
</reference>
<feature type="domain" description="N-acetyltransferase" evidence="3">
    <location>
        <begin position="1"/>
        <end position="145"/>
    </location>
</feature>
<protein>
    <submittedName>
        <fullName evidence="4">GNAT family N-acetyltransferase</fullName>
        <ecNumber evidence="4">2.3.1.-</ecNumber>
    </submittedName>
</protein>
<keyword evidence="5" id="KW-1185">Reference proteome</keyword>
<dbReference type="Pfam" id="PF13508">
    <property type="entry name" value="Acetyltransf_7"/>
    <property type="match status" value="1"/>
</dbReference>
<accession>A0ABU0VSN8</accession>
<proteinExistence type="predicted"/>
<evidence type="ECO:0000259" key="3">
    <source>
        <dbReference type="PROSITE" id="PS51186"/>
    </source>
</evidence>
<dbReference type="EC" id="2.3.1.-" evidence="4"/>
<dbReference type="PROSITE" id="PS51186">
    <property type="entry name" value="GNAT"/>
    <property type="match status" value="1"/>
</dbReference>
<dbReference type="InterPro" id="IPR016181">
    <property type="entry name" value="Acyl_CoA_acyltransferase"/>
</dbReference>
<evidence type="ECO:0000256" key="1">
    <source>
        <dbReference type="ARBA" id="ARBA00022679"/>
    </source>
</evidence>
<keyword evidence="1 4" id="KW-0808">Transferase</keyword>
<evidence type="ECO:0000256" key="2">
    <source>
        <dbReference type="ARBA" id="ARBA00023315"/>
    </source>
</evidence>
<keyword evidence="2 4" id="KW-0012">Acyltransferase</keyword>
<dbReference type="GO" id="GO:0016746">
    <property type="term" value="F:acyltransferase activity"/>
    <property type="evidence" value="ECO:0007669"/>
    <property type="project" value="UniProtKB-KW"/>
</dbReference>
<comment type="caution">
    <text evidence="4">The sequence shown here is derived from an EMBL/GenBank/DDBJ whole genome shotgun (WGS) entry which is preliminary data.</text>
</comment>
<dbReference type="EMBL" id="JAVDBT010000001">
    <property type="protein sequence ID" value="MDQ2064754.1"/>
    <property type="molecule type" value="Genomic_DNA"/>
</dbReference>
<dbReference type="Proteomes" id="UP001239680">
    <property type="component" value="Unassembled WGS sequence"/>
</dbReference>
<sequence>MQIVDARPEDAGALAQILGDWLRELAWMPILHSRDEDLAFVSRMIASHRVRVARDDRGRALGFIAVRQCVIGGFYVAAGARGQGIGKALLEDAKAVEPRLTLLTFQDNLGAIAFYTREGFVETERSNGACNEEGLPDLRMIWRRAE</sequence>
<dbReference type="Gene3D" id="3.40.630.30">
    <property type="match status" value="1"/>
</dbReference>